<sequence>MENKTLKQEILYCNPLQYYCNHSSNGNNVSLLMESRSINLAYGRQSIVIPNAAVRIEGKNESFSLEAMSETGEVILNYFTREDFRYAEDVRLIDGRIEGKVRRADTRNVDEHTRIRQPNA</sequence>
<gene>
    <name evidence="1" type="ORF">S01H1_27857</name>
</gene>
<feature type="non-terminal residue" evidence="1">
    <location>
        <position position="120"/>
    </location>
</feature>
<dbReference type="EMBL" id="BARS01016993">
    <property type="protein sequence ID" value="GAF93033.1"/>
    <property type="molecule type" value="Genomic_DNA"/>
</dbReference>
<comment type="caution">
    <text evidence="1">The sequence shown here is derived from an EMBL/GenBank/DDBJ whole genome shotgun (WGS) entry which is preliminary data.</text>
</comment>
<evidence type="ECO:0000313" key="1">
    <source>
        <dbReference type="EMBL" id="GAF93033.1"/>
    </source>
</evidence>
<reference evidence="1" key="1">
    <citation type="journal article" date="2014" name="Front. Microbiol.">
        <title>High frequency of phylogenetically diverse reductive dehalogenase-homologous genes in deep subseafloor sedimentary metagenomes.</title>
        <authorList>
            <person name="Kawai M."/>
            <person name="Futagami T."/>
            <person name="Toyoda A."/>
            <person name="Takaki Y."/>
            <person name="Nishi S."/>
            <person name="Hori S."/>
            <person name="Arai W."/>
            <person name="Tsubouchi T."/>
            <person name="Morono Y."/>
            <person name="Uchiyama I."/>
            <person name="Ito T."/>
            <person name="Fujiyama A."/>
            <person name="Inagaki F."/>
            <person name="Takami H."/>
        </authorList>
    </citation>
    <scope>NUCLEOTIDE SEQUENCE</scope>
    <source>
        <strain evidence="1">Expedition CK06-06</strain>
    </source>
</reference>
<organism evidence="1">
    <name type="scientific">marine sediment metagenome</name>
    <dbReference type="NCBI Taxonomy" id="412755"/>
    <lineage>
        <taxon>unclassified sequences</taxon>
        <taxon>metagenomes</taxon>
        <taxon>ecological metagenomes</taxon>
    </lineage>
</organism>
<name>X0THM6_9ZZZZ</name>
<protein>
    <submittedName>
        <fullName evidence="1">Uncharacterized protein</fullName>
    </submittedName>
</protein>
<accession>X0THM6</accession>
<dbReference type="AlphaFoldDB" id="X0THM6"/>
<proteinExistence type="predicted"/>